<dbReference type="AlphaFoldDB" id="A0A165R3N3"/>
<proteinExistence type="predicted"/>
<reference evidence="1 2" key="1">
    <citation type="journal article" date="2016" name="Mol. Biol. Evol.">
        <title>Comparative Genomics of Early-Diverging Mushroom-Forming Fungi Provides Insights into the Origins of Lignocellulose Decay Capabilities.</title>
        <authorList>
            <person name="Nagy L.G."/>
            <person name="Riley R."/>
            <person name="Tritt A."/>
            <person name="Adam C."/>
            <person name="Daum C."/>
            <person name="Floudas D."/>
            <person name="Sun H."/>
            <person name="Yadav J.S."/>
            <person name="Pangilinan J."/>
            <person name="Larsson K.H."/>
            <person name="Matsuura K."/>
            <person name="Barry K."/>
            <person name="Labutti K."/>
            <person name="Kuo R."/>
            <person name="Ohm R.A."/>
            <person name="Bhattacharya S.S."/>
            <person name="Shirouzu T."/>
            <person name="Yoshinaga Y."/>
            <person name="Martin F.M."/>
            <person name="Grigoriev I.V."/>
            <person name="Hibbett D.S."/>
        </authorList>
    </citation>
    <scope>NUCLEOTIDE SEQUENCE [LARGE SCALE GENOMIC DNA]</scope>
    <source>
        <strain evidence="1 2">L-15889</strain>
    </source>
</reference>
<dbReference type="EMBL" id="KV429052">
    <property type="protein sequence ID" value="KZT70262.1"/>
    <property type="molecule type" value="Genomic_DNA"/>
</dbReference>
<name>A0A165R3N3_9APHY</name>
<evidence type="ECO:0000313" key="2">
    <source>
        <dbReference type="Proteomes" id="UP000076727"/>
    </source>
</evidence>
<sequence length="199" mass="22458">MRSWTLPRLGRHVLKQHDLCPSPSPSEILHRNASGRCRLICRYIRRSLHVEGPSCHASSQSSTAIELDPLIGIRPRSFALYGPGRVRIKGIARSCCEAAAPVLGERSIVHFGVPCTWQSLAVNVSPVMRRYGELCMMQCYMVLLLPYFFLKAIHAFSQRTEILELDMLELILAFLSPIPSEYSTSLEKRTPRAVLRVRA</sequence>
<keyword evidence="2" id="KW-1185">Reference proteome</keyword>
<accession>A0A165R3N3</accession>
<gene>
    <name evidence="1" type="ORF">DAEQUDRAFT_215063</name>
</gene>
<protein>
    <submittedName>
        <fullName evidence="1">Uncharacterized protein</fullName>
    </submittedName>
</protein>
<organism evidence="1 2">
    <name type="scientific">Daedalea quercina L-15889</name>
    <dbReference type="NCBI Taxonomy" id="1314783"/>
    <lineage>
        <taxon>Eukaryota</taxon>
        <taxon>Fungi</taxon>
        <taxon>Dikarya</taxon>
        <taxon>Basidiomycota</taxon>
        <taxon>Agaricomycotina</taxon>
        <taxon>Agaricomycetes</taxon>
        <taxon>Polyporales</taxon>
        <taxon>Fomitopsis</taxon>
    </lineage>
</organism>
<evidence type="ECO:0000313" key="1">
    <source>
        <dbReference type="EMBL" id="KZT70262.1"/>
    </source>
</evidence>
<dbReference type="Proteomes" id="UP000076727">
    <property type="component" value="Unassembled WGS sequence"/>
</dbReference>